<keyword evidence="3" id="KW-0813">Transport</keyword>
<feature type="transmembrane region" description="Helical" evidence="13">
    <location>
        <begin position="184"/>
        <end position="201"/>
    </location>
</feature>
<dbReference type="InterPro" id="IPR010617">
    <property type="entry name" value="TMEM175-like"/>
</dbReference>
<evidence type="ECO:0000256" key="6">
    <source>
        <dbReference type="ARBA" id="ARBA00022826"/>
    </source>
</evidence>
<feature type="transmembrane region" description="Helical" evidence="13">
    <location>
        <begin position="137"/>
        <end position="157"/>
    </location>
</feature>
<evidence type="ECO:0000256" key="11">
    <source>
        <dbReference type="ARBA" id="ARBA00023303"/>
    </source>
</evidence>
<comment type="catalytic activity">
    <reaction evidence="12">
        <text>K(+)(in) = K(+)(out)</text>
        <dbReference type="Rhea" id="RHEA:29463"/>
        <dbReference type="ChEBI" id="CHEBI:29103"/>
    </reaction>
</comment>
<keyword evidence="11" id="KW-0407">Ion channel</keyword>
<reference evidence="14 15" key="2">
    <citation type="submission" date="2018-03" db="EMBL/GenBank/DDBJ databases">
        <authorList>
            <person name="Keele B.F."/>
        </authorList>
    </citation>
    <scope>NUCLEOTIDE SEQUENCE [LARGE SCALE GENOMIC DNA]</scope>
    <source>
        <strain evidence="14 15">D13</strain>
    </source>
</reference>
<evidence type="ECO:0000256" key="10">
    <source>
        <dbReference type="ARBA" id="ARBA00023136"/>
    </source>
</evidence>
<feature type="transmembrane region" description="Helical" evidence="13">
    <location>
        <begin position="94"/>
        <end position="117"/>
    </location>
</feature>
<evidence type="ECO:0000256" key="8">
    <source>
        <dbReference type="ARBA" id="ARBA00022989"/>
    </source>
</evidence>
<feature type="transmembrane region" description="Helical" evidence="13">
    <location>
        <begin position="24"/>
        <end position="42"/>
    </location>
</feature>
<keyword evidence="7" id="KW-0630">Potassium</keyword>
<feature type="transmembrane region" description="Helical" evidence="13">
    <location>
        <begin position="207"/>
        <end position="229"/>
    </location>
</feature>
<evidence type="ECO:0000256" key="3">
    <source>
        <dbReference type="ARBA" id="ARBA00022448"/>
    </source>
</evidence>
<evidence type="ECO:0000256" key="5">
    <source>
        <dbReference type="ARBA" id="ARBA00022692"/>
    </source>
</evidence>
<evidence type="ECO:0000313" key="15">
    <source>
        <dbReference type="Proteomes" id="UP000241074"/>
    </source>
</evidence>
<gene>
    <name evidence="14" type="ORF">C7S18_03030</name>
</gene>
<evidence type="ECO:0000313" key="14">
    <source>
        <dbReference type="EMBL" id="AVP96229.1"/>
    </source>
</evidence>
<protein>
    <submittedName>
        <fullName evidence="14">DUF1211 domain-containing protein</fullName>
    </submittedName>
</protein>
<comment type="subcellular location">
    <subcellularLocation>
        <location evidence="1">Membrane</location>
        <topology evidence="1">Multi-pass membrane protein</topology>
    </subcellularLocation>
</comment>
<evidence type="ECO:0000256" key="9">
    <source>
        <dbReference type="ARBA" id="ARBA00023065"/>
    </source>
</evidence>
<feature type="transmembrane region" description="Helical" evidence="13">
    <location>
        <begin position="54"/>
        <end position="73"/>
    </location>
</feature>
<organism evidence="14 15">
    <name type="scientific">Ahniella affigens</name>
    <dbReference type="NCBI Taxonomy" id="2021234"/>
    <lineage>
        <taxon>Bacteria</taxon>
        <taxon>Pseudomonadati</taxon>
        <taxon>Pseudomonadota</taxon>
        <taxon>Gammaproteobacteria</taxon>
        <taxon>Lysobacterales</taxon>
        <taxon>Rhodanobacteraceae</taxon>
        <taxon>Ahniella</taxon>
    </lineage>
</organism>
<accession>A0A2P1PN17</accession>
<evidence type="ECO:0000256" key="13">
    <source>
        <dbReference type="SAM" id="Phobius"/>
    </source>
</evidence>
<dbReference type="EMBL" id="CP027860">
    <property type="protein sequence ID" value="AVP96229.1"/>
    <property type="molecule type" value="Genomic_DNA"/>
</dbReference>
<proteinExistence type="inferred from homology"/>
<evidence type="ECO:0000256" key="2">
    <source>
        <dbReference type="ARBA" id="ARBA00006920"/>
    </source>
</evidence>
<dbReference type="GO" id="GO:0016020">
    <property type="term" value="C:membrane"/>
    <property type="evidence" value="ECO:0007669"/>
    <property type="project" value="UniProtKB-SubCell"/>
</dbReference>
<keyword evidence="10 13" id="KW-0472">Membrane</keyword>
<dbReference type="Pfam" id="PF06736">
    <property type="entry name" value="TMEM175"/>
    <property type="match status" value="1"/>
</dbReference>
<evidence type="ECO:0000256" key="7">
    <source>
        <dbReference type="ARBA" id="ARBA00022958"/>
    </source>
</evidence>
<dbReference type="GO" id="GO:0015252">
    <property type="term" value="F:proton channel activity"/>
    <property type="evidence" value="ECO:0007669"/>
    <property type="project" value="InterPro"/>
</dbReference>
<dbReference type="RefSeq" id="WP_106890158.1">
    <property type="nucleotide sequence ID" value="NZ_CP027860.1"/>
</dbReference>
<keyword evidence="15" id="KW-1185">Reference proteome</keyword>
<dbReference type="KEGG" id="xba:C7S18_03030"/>
<evidence type="ECO:0000256" key="1">
    <source>
        <dbReference type="ARBA" id="ARBA00004141"/>
    </source>
</evidence>
<dbReference type="OrthoDB" id="7570568at2"/>
<keyword evidence="6" id="KW-0631">Potassium channel</keyword>
<dbReference type="AlphaFoldDB" id="A0A2P1PN17"/>
<comment type="similarity">
    <text evidence="2">Belongs to the TMEM175 family.</text>
</comment>
<sequence>MTTATSRREDGFFNRGDTQTRLETFVDAAFAFVMTLLVISFNDIPKNSTELIEALKGIPAFAASFVLLTQFWMAHNNWCRRYGLDDQRMTVLSIMLVFLVLIFVYPLRVQFASLFYWISNGWLPSTYSIANASDLQIMFLTFAVSFGAMSLCFALLYRHAWNQANRIGLDAFEHASTKLHTWQWAINVVVALVSIVLSLSYEPGPSVLRATAGGMVLFLLQLASLLFAIQHRRLRRRYLEASTAKA</sequence>
<keyword evidence="9" id="KW-0406">Ion transport</keyword>
<dbReference type="Proteomes" id="UP000241074">
    <property type="component" value="Chromosome"/>
</dbReference>
<name>A0A2P1PN17_9GAMM</name>
<evidence type="ECO:0000256" key="4">
    <source>
        <dbReference type="ARBA" id="ARBA00022538"/>
    </source>
</evidence>
<evidence type="ECO:0000256" key="12">
    <source>
        <dbReference type="ARBA" id="ARBA00034430"/>
    </source>
</evidence>
<keyword evidence="5 13" id="KW-0812">Transmembrane</keyword>
<keyword evidence="8 13" id="KW-1133">Transmembrane helix</keyword>
<dbReference type="GO" id="GO:0005267">
    <property type="term" value="F:potassium channel activity"/>
    <property type="evidence" value="ECO:0007669"/>
    <property type="project" value="UniProtKB-KW"/>
</dbReference>
<keyword evidence="4" id="KW-0633">Potassium transport</keyword>
<reference evidence="14 15" key="1">
    <citation type="submission" date="2018-03" db="EMBL/GenBank/DDBJ databases">
        <title>Ahniella affigens gen. nov., sp. nov., a gammaproteobacterium isolated from sandy soil near a stream.</title>
        <authorList>
            <person name="Ko Y."/>
            <person name="Kim J.-H."/>
        </authorList>
    </citation>
    <scope>NUCLEOTIDE SEQUENCE [LARGE SCALE GENOMIC DNA]</scope>
    <source>
        <strain evidence="14 15">D13</strain>
    </source>
</reference>